<accession>A0AAE1AH70</accession>
<evidence type="ECO:0000313" key="2">
    <source>
        <dbReference type="Proteomes" id="UP001283361"/>
    </source>
</evidence>
<dbReference type="EMBL" id="JAWDGP010001912">
    <property type="protein sequence ID" value="KAK3787031.1"/>
    <property type="molecule type" value="Genomic_DNA"/>
</dbReference>
<dbReference type="Proteomes" id="UP001283361">
    <property type="component" value="Unassembled WGS sequence"/>
</dbReference>
<evidence type="ECO:0000313" key="1">
    <source>
        <dbReference type="EMBL" id="KAK3787031.1"/>
    </source>
</evidence>
<gene>
    <name evidence="1" type="ORF">RRG08_037309</name>
</gene>
<keyword evidence="2" id="KW-1185">Reference proteome</keyword>
<proteinExistence type="predicted"/>
<reference evidence="1" key="1">
    <citation type="journal article" date="2023" name="G3 (Bethesda)">
        <title>A reference genome for the long-term kleptoplast-retaining sea slug Elysia crispata morphotype clarki.</title>
        <authorList>
            <person name="Eastman K.E."/>
            <person name="Pendleton A.L."/>
            <person name="Shaikh M.A."/>
            <person name="Suttiyut T."/>
            <person name="Ogas R."/>
            <person name="Tomko P."/>
            <person name="Gavelis G."/>
            <person name="Widhalm J.R."/>
            <person name="Wisecaver J.H."/>
        </authorList>
    </citation>
    <scope>NUCLEOTIDE SEQUENCE</scope>
    <source>
        <strain evidence="1">ECLA1</strain>
    </source>
</reference>
<name>A0AAE1AH70_9GAST</name>
<protein>
    <submittedName>
        <fullName evidence="1">Uncharacterized protein</fullName>
    </submittedName>
</protein>
<organism evidence="1 2">
    <name type="scientific">Elysia crispata</name>
    <name type="common">lettuce slug</name>
    <dbReference type="NCBI Taxonomy" id="231223"/>
    <lineage>
        <taxon>Eukaryota</taxon>
        <taxon>Metazoa</taxon>
        <taxon>Spiralia</taxon>
        <taxon>Lophotrochozoa</taxon>
        <taxon>Mollusca</taxon>
        <taxon>Gastropoda</taxon>
        <taxon>Heterobranchia</taxon>
        <taxon>Euthyneura</taxon>
        <taxon>Panpulmonata</taxon>
        <taxon>Sacoglossa</taxon>
        <taxon>Placobranchoidea</taxon>
        <taxon>Plakobranchidae</taxon>
        <taxon>Elysia</taxon>
    </lineage>
</organism>
<comment type="caution">
    <text evidence="1">The sequence shown here is derived from an EMBL/GenBank/DDBJ whole genome shotgun (WGS) entry which is preliminary data.</text>
</comment>
<dbReference type="AlphaFoldDB" id="A0AAE1AH70"/>
<sequence length="146" mass="17149">MPKCFATRQDYETVSDKTRKFTMFVLSWCHHESKADVLESHKRYLERKRGVTVPDDTFYDSIDLNPAENGTNMDAHCFTRLLLDCWGKRMKLVEEKEQFLTMFLLDFDCSLYGTAKGPLIHTAQFSDNYVKLFKRTDFVRNSPQQA</sequence>